<sequence length="456" mass="50027">MADFDYNESSRARVDVASGAFTDDIPLNVYTTPDVTGVDAETSFSTQNVDAYGRPIDTQNVNAYGRPIDTLYDKRIRDGSAFDTQADVHNSSGTSVSTLPDPPLITPSTEPGGNIGNLRDEIAAANLAAAKTALVNKYYQSIAEDYEGLILPQKIPYDQFKVGEDGKTLYWTPKEGKVISIFSSRGGGFLALGTLASKYGNGGTDAIRKSMGLKEYVSNTRKTGELSDKGKKNVQNAYDIFPAKNVDITPVVTDHALASVEIATSALDEERTSSEDSSSLETSYDDLPSDLQWVTPARMKLRELSSEMTRLRDSLVNNEDKLSELEEHLAKERRKLEEAPDEAIRNRIAERIKGLEDEIDTHLSGGEFSPVRSWETENVQPESVIEDVNQEKEGCAVPRIGMCRAADQDVLCHGSGCAVPRIRMCRAADRDLPCPRHPEPQDPMLDGCCVPIRKPL</sequence>
<evidence type="ECO:0000313" key="3">
    <source>
        <dbReference type="Proteomes" id="UP001283361"/>
    </source>
</evidence>
<comment type="caution">
    <text evidence="2">The sequence shown here is derived from an EMBL/GenBank/DDBJ whole genome shotgun (WGS) entry which is preliminary data.</text>
</comment>
<proteinExistence type="predicted"/>
<name>A0AAE1DLQ3_9GAST</name>
<dbReference type="AlphaFoldDB" id="A0AAE1DLQ3"/>
<evidence type="ECO:0000313" key="2">
    <source>
        <dbReference type="EMBL" id="KAK3774450.1"/>
    </source>
</evidence>
<gene>
    <name evidence="2" type="ORF">RRG08_028636</name>
</gene>
<organism evidence="2 3">
    <name type="scientific">Elysia crispata</name>
    <name type="common">lettuce slug</name>
    <dbReference type="NCBI Taxonomy" id="231223"/>
    <lineage>
        <taxon>Eukaryota</taxon>
        <taxon>Metazoa</taxon>
        <taxon>Spiralia</taxon>
        <taxon>Lophotrochozoa</taxon>
        <taxon>Mollusca</taxon>
        <taxon>Gastropoda</taxon>
        <taxon>Heterobranchia</taxon>
        <taxon>Euthyneura</taxon>
        <taxon>Panpulmonata</taxon>
        <taxon>Sacoglossa</taxon>
        <taxon>Placobranchoidea</taxon>
        <taxon>Plakobranchidae</taxon>
        <taxon>Elysia</taxon>
    </lineage>
</organism>
<dbReference type="Proteomes" id="UP001283361">
    <property type="component" value="Unassembled WGS sequence"/>
</dbReference>
<protein>
    <submittedName>
        <fullName evidence="2">Uncharacterized protein</fullName>
    </submittedName>
</protein>
<feature type="coiled-coil region" evidence="1">
    <location>
        <begin position="301"/>
        <end position="342"/>
    </location>
</feature>
<evidence type="ECO:0000256" key="1">
    <source>
        <dbReference type="SAM" id="Coils"/>
    </source>
</evidence>
<keyword evidence="1" id="KW-0175">Coiled coil</keyword>
<reference evidence="2" key="1">
    <citation type="journal article" date="2023" name="G3 (Bethesda)">
        <title>A reference genome for the long-term kleptoplast-retaining sea slug Elysia crispata morphotype clarki.</title>
        <authorList>
            <person name="Eastman K.E."/>
            <person name="Pendleton A.L."/>
            <person name="Shaikh M.A."/>
            <person name="Suttiyut T."/>
            <person name="Ogas R."/>
            <person name="Tomko P."/>
            <person name="Gavelis G."/>
            <person name="Widhalm J.R."/>
            <person name="Wisecaver J.H."/>
        </authorList>
    </citation>
    <scope>NUCLEOTIDE SEQUENCE</scope>
    <source>
        <strain evidence="2">ECLA1</strain>
    </source>
</reference>
<keyword evidence="3" id="KW-1185">Reference proteome</keyword>
<accession>A0AAE1DLQ3</accession>
<dbReference type="EMBL" id="JAWDGP010003411">
    <property type="protein sequence ID" value="KAK3774450.1"/>
    <property type="molecule type" value="Genomic_DNA"/>
</dbReference>